<name>A0A4Z0JHD7_9LACO</name>
<accession>A0A4Z0JHD7</accession>
<evidence type="ECO:0000256" key="1">
    <source>
        <dbReference type="SAM" id="Phobius"/>
    </source>
</evidence>
<comment type="caution">
    <text evidence="2">The sequence shown here is derived from an EMBL/GenBank/DDBJ whole genome shotgun (WGS) entry which is preliminary data.</text>
</comment>
<organism evidence="2 3">
    <name type="scientific">Companilactobacillus suantsaicola</name>
    <dbReference type="NCBI Taxonomy" id="2487723"/>
    <lineage>
        <taxon>Bacteria</taxon>
        <taxon>Bacillati</taxon>
        <taxon>Bacillota</taxon>
        <taxon>Bacilli</taxon>
        <taxon>Lactobacillales</taxon>
        <taxon>Lactobacillaceae</taxon>
        <taxon>Companilactobacillus</taxon>
    </lineage>
</organism>
<keyword evidence="1" id="KW-0812">Transmembrane</keyword>
<feature type="transmembrane region" description="Helical" evidence="1">
    <location>
        <begin position="47"/>
        <end position="67"/>
    </location>
</feature>
<dbReference type="Proteomes" id="UP000298021">
    <property type="component" value="Unassembled WGS sequence"/>
</dbReference>
<dbReference type="OrthoDB" id="2413843at2"/>
<evidence type="ECO:0000313" key="2">
    <source>
        <dbReference type="EMBL" id="TGD21092.1"/>
    </source>
</evidence>
<evidence type="ECO:0000313" key="3">
    <source>
        <dbReference type="Proteomes" id="UP000298021"/>
    </source>
</evidence>
<proteinExistence type="predicted"/>
<dbReference type="InterPro" id="IPR025037">
    <property type="entry name" value="DUF3923"/>
</dbReference>
<dbReference type="Pfam" id="PF13061">
    <property type="entry name" value="DUF3923"/>
    <property type="match status" value="1"/>
</dbReference>
<feature type="transmembrane region" description="Helical" evidence="1">
    <location>
        <begin position="7"/>
        <end position="27"/>
    </location>
</feature>
<keyword evidence="3" id="KW-1185">Reference proteome</keyword>
<reference evidence="2 3" key="1">
    <citation type="submission" date="2018-10" db="EMBL/GenBank/DDBJ databases">
        <title>Lactobacillus sp. R7 and Lactobacillus sp. R19 isolated from fermented mustard green product of Taiwan.</title>
        <authorList>
            <person name="Lin S.-T."/>
        </authorList>
    </citation>
    <scope>NUCLEOTIDE SEQUENCE [LARGE SCALE GENOMIC DNA]</scope>
    <source>
        <strain evidence="2 3">BCRC 81127</strain>
    </source>
</reference>
<dbReference type="EMBL" id="RKLY01000046">
    <property type="protein sequence ID" value="TGD21092.1"/>
    <property type="molecule type" value="Genomic_DNA"/>
</dbReference>
<protein>
    <submittedName>
        <fullName evidence="2">DUF3923 family protein</fullName>
    </submittedName>
</protein>
<keyword evidence="1" id="KW-0472">Membrane</keyword>
<sequence>MKKIKVWWAVNAFWLLLYIFTALFLYFRRVDAAGVVQNNPIKMVNIAVISVAFLIVIVLQLVILHFIRK</sequence>
<dbReference type="AlphaFoldDB" id="A0A4Z0JHD7"/>
<keyword evidence="1" id="KW-1133">Transmembrane helix</keyword>
<gene>
    <name evidence="2" type="ORF">EGT49_12005</name>
</gene>
<dbReference type="RefSeq" id="WP_135374596.1">
    <property type="nucleotide sequence ID" value="NZ_RKLY01000046.1"/>
</dbReference>